<dbReference type="RefSeq" id="WP_188737509.1">
    <property type="nucleotide sequence ID" value="NZ_BMLW01000017.1"/>
</dbReference>
<sequence>MEFDNNSGHSRQISNIRIDRSRLKRNQYTLSLLQEGQRSGVISSQKVYQIQVEMVQVLQRLILRYTQEASTSVTTETAEGIMTSLLYAIDTYTLQYKNPDEALTHLNKESIKDIHSKGVELLRCYFEETKQLYQEVKNIKLDVPVDAYHMTIDESLPVFIKHYDIIFEAQNTMASIDYPLAVDDMRLQGVFYIRQYLERLRIETEFCRFFSLQDVMFVLINFGKISRFNYQIELFNMFELMINNAVFSLLSGGKPDNVRISGIQFEQLNRMLTAAPADQRTKLIHQALDQLQKTLQTNQALIDYIDLYRGEFVQRVNNAAKIGSFETLIIREIKEHEKTMVFKLDENDRKSDIQMRSLVDRILEISNSEEKALFIRRHFVSLHDYLDLLHAGCLFNGDYEALFRTFGDIELAILAKIIFYEKLRDATHDLSDIIEDGIEAENEWEIHYIEFMQQLEDERIKAIGNLIYEINYEDISFH</sequence>
<comment type="caution">
    <text evidence="1">The sequence shown here is derived from an EMBL/GenBank/DDBJ whole genome shotgun (WGS) entry which is preliminary data.</text>
</comment>
<dbReference type="InterPro" id="IPR045751">
    <property type="entry name" value="DUF6179"/>
</dbReference>
<keyword evidence="2" id="KW-1185">Reference proteome</keyword>
<organism evidence="1 2">
    <name type="scientific">Oceanobacillus neutriphilus</name>
    <dbReference type="NCBI Taxonomy" id="531815"/>
    <lineage>
        <taxon>Bacteria</taxon>
        <taxon>Bacillati</taxon>
        <taxon>Bacillota</taxon>
        <taxon>Bacilli</taxon>
        <taxon>Bacillales</taxon>
        <taxon>Bacillaceae</taxon>
        <taxon>Oceanobacillus</taxon>
    </lineage>
</organism>
<dbReference type="EMBL" id="BMLW01000017">
    <property type="protein sequence ID" value="GGP15921.1"/>
    <property type="molecule type" value="Genomic_DNA"/>
</dbReference>
<dbReference type="Proteomes" id="UP000641206">
    <property type="component" value="Unassembled WGS sequence"/>
</dbReference>
<name>A0ABQ2P1M5_9BACI</name>
<protein>
    <submittedName>
        <fullName evidence="1">Uncharacterized protein</fullName>
    </submittedName>
</protein>
<accession>A0ABQ2P1M5</accession>
<gene>
    <name evidence="1" type="ORF">GCM10011346_45670</name>
</gene>
<evidence type="ECO:0000313" key="1">
    <source>
        <dbReference type="EMBL" id="GGP15921.1"/>
    </source>
</evidence>
<proteinExistence type="predicted"/>
<reference evidence="2" key="1">
    <citation type="journal article" date="2019" name="Int. J. Syst. Evol. Microbiol.">
        <title>The Global Catalogue of Microorganisms (GCM) 10K type strain sequencing project: providing services to taxonomists for standard genome sequencing and annotation.</title>
        <authorList>
            <consortium name="The Broad Institute Genomics Platform"/>
            <consortium name="The Broad Institute Genome Sequencing Center for Infectious Disease"/>
            <person name="Wu L."/>
            <person name="Ma J."/>
        </authorList>
    </citation>
    <scope>NUCLEOTIDE SEQUENCE [LARGE SCALE GENOMIC DNA]</scope>
    <source>
        <strain evidence="2">CGMCC 1.7693</strain>
    </source>
</reference>
<evidence type="ECO:0000313" key="2">
    <source>
        <dbReference type="Proteomes" id="UP000641206"/>
    </source>
</evidence>
<dbReference type="Pfam" id="PF19677">
    <property type="entry name" value="DUF6179"/>
    <property type="match status" value="1"/>
</dbReference>